<comment type="function">
    <text evidence="1 11">Catalyzes the NADPH-dependent reduction of ketopantoate into pantoic acid.</text>
</comment>
<evidence type="ECO:0000313" key="15">
    <source>
        <dbReference type="Proteomes" id="UP000005025"/>
    </source>
</evidence>
<dbReference type="EMBL" id="AGRJ01000007">
    <property type="protein sequence ID" value="EHO54600.1"/>
    <property type="molecule type" value="Genomic_DNA"/>
</dbReference>
<dbReference type="GO" id="GO:0005737">
    <property type="term" value="C:cytoplasm"/>
    <property type="evidence" value="ECO:0007669"/>
    <property type="project" value="TreeGrafter"/>
</dbReference>
<evidence type="ECO:0000256" key="11">
    <source>
        <dbReference type="RuleBase" id="RU362068"/>
    </source>
</evidence>
<comment type="caution">
    <text evidence="14">The sequence shown here is derived from an EMBL/GenBank/DDBJ whole genome shotgun (WGS) entry which is preliminary data.</text>
</comment>
<feature type="domain" description="Ketopantoate reductase C-terminal" evidence="13">
    <location>
        <begin position="182"/>
        <end position="308"/>
    </location>
</feature>
<name>H1LBT7_9LACO</name>
<dbReference type="HOGENOM" id="CLU_031468_0_0_9"/>
<dbReference type="GO" id="GO:0050661">
    <property type="term" value="F:NADP binding"/>
    <property type="evidence" value="ECO:0007669"/>
    <property type="project" value="TreeGrafter"/>
</dbReference>
<evidence type="ECO:0000256" key="6">
    <source>
        <dbReference type="ARBA" id="ARBA00022655"/>
    </source>
</evidence>
<evidence type="ECO:0000313" key="14">
    <source>
        <dbReference type="EMBL" id="EHO54600.1"/>
    </source>
</evidence>
<dbReference type="GO" id="GO:0015940">
    <property type="term" value="P:pantothenate biosynthetic process"/>
    <property type="evidence" value="ECO:0007669"/>
    <property type="project" value="UniProtKB-UniPathway"/>
</dbReference>
<dbReference type="Pfam" id="PF02558">
    <property type="entry name" value="ApbA"/>
    <property type="match status" value="1"/>
</dbReference>
<reference evidence="14 15" key="1">
    <citation type="submission" date="2011-09" db="EMBL/GenBank/DDBJ databases">
        <authorList>
            <person name="Weinstock G."/>
            <person name="Sodergren E."/>
            <person name="Clifton S."/>
            <person name="Fulton L."/>
            <person name="Fulton B."/>
            <person name="Courtney L."/>
            <person name="Fronick C."/>
            <person name="Harrison M."/>
            <person name="Strong C."/>
            <person name="Farmer C."/>
            <person name="Delahaunty K."/>
            <person name="Markovic C."/>
            <person name="Hall O."/>
            <person name="Minx P."/>
            <person name="Tomlinson C."/>
            <person name="Mitreva M."/>
            <person name="Hou S."/>
            <person name="Chen J."/>
            <person name="Wollam A."/>
            <person name="Pepin K.H."/>
            <person name="Johnson M."/>
            <person name="Bhonagiri V."/>
            <person name="Zhang X."/>
            <person name="Suruliraj S."/>
            <person name="Warren W."/>
            <person name="Chinwalla A."/>
            <person name="Mardis E.R."/>
            <person name="Wilson R.K."/>
        </authorList>
    </citation>
    <scope>NUCLEOTIDE SEQUENCE [LARGE SCALE GENOMIC DNA]</scope>
    <source>
        <strain evidence="14 15">F0435</strain>
    </source>
</reference>
<comment type="catalytic activity">
    <reaction evidence="10 11">
        <text>(R)-pantoate + NADP(+) = 2-dehydropantoate + NADPH + H(+)</text>
        <dbReference type="Rhea" id="RHEA:16233"/>
        <dbReference type="ChEBI" id="CHEBI:11561"/>
        <dbReference type="ChEBI" id="CHEBI:15378"/>
        <dbReference type="ChEBI" id="CHEBI:15980"/>
        <dbReference type="ChEBI" id="CHEBI:57783"/>
        <dbReference type="ChEBI" id="CHEBI:58349"/>
        <dbReference type="EC" id="1.1.1.169"/>
    </reaction>
</comment>
<dbReference type="GO" id="GO:0008677">
    <property type="term" value="F:2-dehydropantoate 2-reductase activity"/>
    <property type="evidence" value="ECO:0007669"/>
    <property type="project" value="UniProtKB-EC"/>
</dbReference>
<sequence length="343" mass="38591">MKYTVLGAGAMGLRYGVLLQEAGFDVDFVDTWEDQVETVRKQGGVYVSRDGQNKHLVPVNVYYPEEYQGDPDVLIVFTKQYQLADFLKRSARFFNDKQYVVTCMNGMGHVDKLNQYFPKERLLGGTALIGTVLNKAGDVDFIGPKGAGSMNIANETEKPDAMTHQIVAEFQQAGLNPNLTTNFLGTLMAKVIFNSVINTLCTMFKIRMGEYIQSPVAQKLGVQLIDEAFDVCERAGITLLNTRQEEWETVKYVSTVSNPLHFPSMYQDISKNRQTEVDYINGYIYDLGLKYHYEAKTHDFLRNLVHLAEFSGTFDVDGYMKSVLAAENAKKTQAKAEKVEADV</sequence>
<dbReference type="OrthoDB" id="9800163at2"/>
<dbReference type="InterPro" id="IPR050838">
    <property type="entry name" value="Ketopantoate_reductase"/>
</dbReference>
<comment type="similarity">
    <text evidence="3 11">Belongs to the ketopantoate reductase family.</text>
</comment>
<evidence type="ECO:0000256" key="3">
    <source>
        <dbReference type="ARBA" id="ARBA00007870"/>
    </source>
</evidence>
<dbReference type="InterPro" id="IPR003710">
    <property type="entry name" value="ApbA"/>
</dbReference>
<evidence type="ECO:0000259" key="13">
    <source>
        <dbReference type="Pfam" id="PF08546"/>
    </source>
</evidence>
<dbReference type="InterPro" id="IPR008927">
    <property type="entry name" value="6-PGluconate_DH-like_C_sf"/>
</dbReference>
<evidence type="ECO:0000256" key="1">
    <source>
        <dbReference type="ARBA" id="ARBA00002919"/>
    </source>
</evidence>
<keyword evidence="7 11" id="KW-0521">NADP</keyword>
<evidence type="ECO:0000256" key="10">
    <source>
        <dbReference type="ARBA" id="ARBA00048793"/>
    </source>
</evidence>
<evidence type="ECO:0000259" key="12">
    <source>
        <dbReference type="Pfam" id="PF02558"/>
    </source>
</evidence>
<dbReference type="PATRIC" id="fig|797516.3.peg.41"/>
<dbReference type="PANTHER" id="PTHR43765:SF2">
    <property type="entry name" value="2-DEHYDROPANTOATE 2-REDUCTASE"/>
    <property type="match status" value="1"/>
</dbReference>
<organism evidence="14 15">
    <name type="scientific">Lentilactobacillus kisonensis F0435</name>
    <dbReference type="NCBI Taxonomy" id="797516"/>
    <lineage>
        <taxon>Bacteria</taxon>
        <taxon>Bacillati</taxon>
        <taxon>Bacillota</taxon>
        <taxon>Bacilli</taxon>
        <taxon>Lactobacillales</taxon>
        <taxon>Lactobacillaceae</taxon>
        <taxon>Lentilactobacillus</taxon>
    </lineage>
</organism>
<dbReference type="Gene3D" id="3.40.50.720">
    <property type="entry name" value="NAD(P)-binding Rossmann-like Domain"/>
    <property type="match status" value="1"/>
</dbReference>
<dbReference type="EC" id="1.1.1.169" evidence="4 11"/>
<dbReference type="UniPathway" id="UPA00028">
    <property type="reaction ID" value="UER00004"/>
</dbReference>
<evidence type="ECO:0000256" key="4">
    <source>
        <dbReference type="ARBA" id="ARBA00013014"/>
    </source>
</evidence>
<dbReference type="InterPro" id="IPR036291">
    <property type="entry name" value="NAD(P)-bd_dom_sf"/>
</dbReference>
<dbReference type="AlphaFoldDB" id="H1LBT7"/>
<dbReference type="SUPFAM" id="SSF48179">
    <property type="entry name" value="6-phosphogluconate dehydrogenase C-terminal domain-like"/>
    <property type="match status" value="1"/>
</dbReference>
<dbReference type="Proteomes" id="UP000005025">
    <property type="component" value="Unassembled WGS sequence"/>
</dbReference>
<dbReference type="STRING" id="797516.HMPREF9104_00047"/>
<dbReference type="Pfam" id="PF08546">
    <property type="entry name" value="ApbA_C"/>
    <property type="match status" value="1"/>
</dbReference>
<dbReference type="RefSeq" id="WP_008855246.1">
    <property type="nucleotide sequence ID" value="NZ_JH590983.1"/>
</dbReference>
<keyword evidence="8 11" id="KW-0560">Oxidoreductase</keyword>
<dbReference type="InterPro" id="IPR013332">
    <property type="entry name" value="KPR_N"/>
</dbReference>
<gene>
    <name evidence="14" type="ORF">HMPREF9104_00047</name>
</gene>
<evidence type="ECO:0000256" key="5">
    <source>
        <dbReference type="ARBA" id="ARBA00019465"/>
    </source>
</evidence>
<evidence type="ECO:0000256" key="8">
    <source>
        <dbReference type="ARBA" id="ARBA00023002"/>
    </source>
</evidence>
<dbReference type="InterPro" id="IPR013328">
    <property type="entry name" value="6PGD_dom2"/>
</dbReference>
<evidence type="ECO:0000256" key="2">
    <source>
        <dbReference type="ARBA" id="ARBA00004994"/>
    </source>
</evidence>
<protein>
    <recommendedName>
        <fullName evidence="5 11">2-dehydropantoate 2-reductase</fullName>
        <ecNumber evidence="4 11">1.1.1.169</ecNumber>
    </recommendedName>
    <alternativeName>
        <fullName evidence="9 11">Ketopantoate reductase</fullName>
    </alternativeName>
</protein>
<keyword evidence="6 11" id="KW-0566">Pantothenate biosynthesis</keyword>
<evidence type="ECO:0000256" key="7">
    <source>
        <dbReference type="ARBA" id="ARBA00022857"/>
    </source>
</evidence>
<dbReference type="PANTHER" id="PTHR43765">
    <property type="entry name" value="2-DEHYDROPANTOATE 2-REDUCTASE-RELATED"/>
    <property type="match status" value="1"/>
</dbReference>
<proteinExistence type="inferred from homology"/>
<comment type="pathway">
    <text evidence="2 11">Cofactor biosynthesis; (R)-pantothenate biosynthesis; (R)-pantoate from 3-methyl-2-oxobutanoate: step 2/2.</text>
</comment>
<feature type="domain" description="Ketopantoate reductase N-terminal" evidence="12">
    <location>
        <begin position="4"/>
        <end position="143"/>
    </location>
</feature>
<dbReference type="Gene3D" id="1.10.1040.10">
    <property type="entry name" value="N-(1-d-carboxylethyl)-l-norvaline Dehydrogenase, domain 2"/>
    <property type="match status" value="1"/>
</dbReference>
<dbReference type="InterPro" id="IPR013752">
    <property type="entry name" value="KPA_reductase"/>
</dbReference>
<dbReference type="NCBIfam" id="TIGR00745">
    <property type="entry name" value="apbA_panE"/>
    <property type="match status" value="1"/>
</dbReference>
<evidence type="ECO:0000256" key="9">
    <source>
        <dbReference type="ARBA" id="ARBA00032024"/>
    </source>
</evidence>
<dbReference type="SUPFAM" id="SSF51735">
    <property type="entry name" value="NAD(P)-binding Rossmann-fold domains"/>
    <property type="match status" value="1"/>
</dbReference>
<accession>H1LBT7</accession>